<dbReference type="PROSITE" id="PS51379">
    <property type="entry name" value="4FE4S_FER_2"/>
    <property type="match status" value="1"/>
</dbReference>
<keyword evidence="5 7" id="KW-0472">Membrane</keyword>
<evidence type="ECO:0000256" key="5">
    <source>
        <dbReference type="ARBA" id="ARBA00023136"/>
    </source>
</evidence>
<sequence length="925" mass="104134">MLKSLRNISSSERGRGRPVGQEAGARIMGVGLTWDRWTRINAAKHGMNKEHIQQSLQRSILFRDVDASDLAAFSEICRIQTVSAGGYVYRQGEASEVFYIIACGEVEMILEQGGKGTCIVGRIGPGGHFGETGLLTGKPHSLSLRALFDLTLICFDRRTFRNVLLANSRLHRQLDVILAERLRVAFLDQADTLCSLSPATESTSGFEDVILMKEKVPHLIRAKGQTAKWQKAICESPTARRTNIVINRLAAGSEPFMLTGEAGTGKTIIARQIHNQGGRRDGPYLEVDVRQHDPVDLYKNLFGNEQTPFPFVQSRQAGYLEQTCGGTLVFTHAELIPFDLQHRILQAIDSGTFSHTDSERPIALQSRIVFVCNQDLDHLRGNGRLLPGLLALFTKQHYRVPSLREHKRDLPRLIEHYLERFGREFGKKIKKLSPETLGLLMNYDWPGNLAELSSVIRRAVMLARTDEIIADQILLGLPKTEGKWEFNILRIGWINRILRSPFFPRVPQMIVGAILLLAVITLFFGPKEAERNLGITLSWSIGWPLLFFSFFFLARTWCSVCSLAMPGILMQNVIKPQRKLPEIIKRYSGWIMAVFCILLLWVEVVWNAYDNPILTGSIILTITLGSLLTSVIYSRRAWCRYLCPLGAINAIFAMPSIIELRSNRHVCLNHCETHTCFAGGEENTGCPMFRHPYLVDNNRDCIFCTACIKSCSHRAVHLNLRLAPQELWTLQNPRWEDSFLIVSLGAIFFPFALHRNYFEMITAIQGLGERYGLHLPDPVVGSLIFFAMILIFQVAYYLMVTLEARALRVNKKLLLPLLGYGFIPLVLGGYLAAHLEFFVRDSWNLVLIVQEALKLPVATGDIRLISRDSTAVLQTLTVIGGLLASMYATYRIVNRVLAGDNLESRMVVLPFGFLVTLAVLFIVML</sequence>
<comment type="caution">
    <text evidence="11">The sequence shown here is derived from an EMBL/GenBank/DDBJ whole genome shotgun (WGS) entry which is preliminary data.</text>
</comment>
<dbReference type="InterPro" id="IPR017896">
    <property type="entry name" value="4Fe4S_Fe-S-bd"/>
</dbReference>
<comment type="subcellular location">
    <subcellularLocation>
        <location evidence="1">Cell membrane</location>
    </subcellularLocation>
</comment>
<dbReference type="InterPro" id="IPR058031">
    <property type="entry name" value="AAA_lid_NorR"/>
</dbReference>
<feature type="domain" description="4Fe-4S ferredoxin-type" evidence="10">
    <location>
        <begin position="691"/>
        <end position="721"/>
    </location>
</feature>
<dbReference type="InterPro" id="IPR000595">
    <property type="entry name" value="cNMP-bd_dom"/>
</dbReference>
<feature type="transmembrane region" description="Helical" evidence="7">
    <location>
        <begin position="813"/>
        <end position="833"/>
    </location>
</feature>
<name>A0A840US85_9BACT</name>
<dbReference type="InterPro" id="IPR027417">
    <property type="entry name" value="P-loop_NTPase"/>
</dbReference>
<dbReference type="PROSITE" id="PS50045">
    <property type="entry name" value="SIGMA54_INTERACT_4"/>
    <property type="match status" value="1"/>
</dbReference>
<dbReference type="Proteomes" id="UP000539642">
    <property type="component" value="Unassembled WGS sequence"/>
</dbReference>
<dbReference type="GO" id="GO:0005886">
    <property type="term" value="C:plasma membrane"/>
    <property type="evidence" value="ECO:0007669"/>
    <property type="project" value="UniProtKB-SubCell"/>
</dbReference>
<gene>
    <name evidence="11" type="ORF">HNQ81_002241</name>
</gene>
<dbReference type="Pfam" id="PF12801">
    <property type="entry name" value="Fer4_5"/>
    <property type="match status" value="2"/>
</dbReference>
<evidence type="ECO:0000256" key="2">
    <source>
        <dbReference type="ARBA" id="ARBA00022475"/>
    </source>
</evidence>
<dbReference type="GO" id="GO:0006355">
    <property type="term" value="P:regulation of DNA-templated transcription"/>
    <property type="evidence" value="ECO:0007669"/>
    <property type="project" value="InterPro"/>
</dbReference>
<dbReference type="InterPro" id="IPR014710">
    <property type="entry name" value="RmlC-like_jellyroll"/>
</dbReference>
<feature type="transmembrane region" description="Helical" evidence="7">
    <location>
        <begin position="871"/>
        <end position="893"/>
    </location>
</feature>
<dbReference type="InterPro" id="IPR018490">
    <property type="entry name" value="cNMP-bd_dom_sf"/>
</dbReference>
<feature type="region of interest" description="Disordered" evidence="6">
    <location>
        <begin position="1"/>
        <end position="20"/>
    </location>
</feature>
<keyword evidence="7" id="KW-0812">Transmembrane</keyword>
<evidence type="ECO:0000256" key="3">
    <source>
        <dbReference type="ARBA" id="ARBA00022741"/>
    </source>
</evidence>
<feature type="domain" description="Sigma-54 factor interaction" evidence="9">
    <location>
        <begin position="232"/>
        <end position="461"/>
    </location>
</feature>
<keyword evidence="12" id="KW-1185">Reference proteome</keyword>
<evidence type="ECO:0000313" key="12">
    <source>
        <dbReference type="Proteomes" id="UP000539642"/>
    </source>
</evidence>
<dbReference type="InterPro" id="IPR052378">
    <property type="entry name" value="NosR_regulator"/>
</dbReference>
<organism evidence="11 12">
    <name type="scientific">Desulfoprunum benzoelyticum</name>
    <dbReference type="NCBI Taxonomy" id="1506996"/>
    <lineage>
        <taxon>Bacteria</taxon>
        <taxon>Pseudomonadati</taxon>
        <taxon>Thermodesulfobacteriota</taxon>
        <taxon>Desulfobulbia</taxon>
        <taxon>Desulfobulbales</taxon>
        <taxon>Desulfobulbaceae</taxon>
        <taxon>Desulfoprunum</taxon>
    </lineage>
</organism>
<accession>A0A840US85</accession>
<feature type="transmembrane region" description="Helical" evidence="7">
    <location>
        <begin position="587"/>
        <end position="606"/>
    </location>
</feature>
<proteinExistence type="predicted"/>
<feature type="transmembrane region" description="Helical" evidence="7">
    <location>
        <begin position="612"/>
        <end position="633"/>
    </location>
</feature>
<reference evidence="11 12" key="1">
    <citation type="submission" date="2020-08" db="EMBL/GenBank/DDBJ databases">
        <title>Genomic Encyclopedia of Type Strains, Phase IV (KMG-IV): sequencing the most valuable type-strain genomes for metagenomic binning, comparative biology and taxonomic classification.</title>
        <authorList>
            <person name="Goeker M."/>
        </authorList>
    </citation>
    <scope>NUCLEOTIDE SEQUENCE [LARGE SCALE GENOMIC DNA]</scope>
    <source>
        <strain evidence="11 12">DSM 28570</strain>
    </source>
</reference>
<evidence type="ECO:0000259" key="9">
    <source>
        <dbReference type="PROSITE" id="PS50045"/>
    </source>
</evidence>
<evidence type="ECO:0000313" key="11">
    <source>
        <dbReference type="EMBL" id="MBB5348505.1"/>
    </source>
</evidence>
<dbReference type="CDD" id="cd00009">
    <property type="entry name" value="AAA"/>
    <property type="match status" value="1"/>
</dbReference>
<dbReference type="PROSITE" id="PS50042">
    <property type="entry name" value="CNMP_BINDING_3"/>
    <property type="match status" value="1"/>
</dbReference>
<dbReference type="Pfam" id="PF00158">
    <property type="entry name" value="Sigma54_activat"/>
    <property type="match status" value="1"/>
</dbReference>
<dbReference type="Gene3D" id="3.40.50.300">
    <property type="entry name" value="P-loop containing nucleotide triphosphate hydrolases"/>
    <property type="match status" value="1"/>
</dbReference>
<dbReference type="Pfam" id="PF00027">
    <property type="entry name" value="cNMP_binding"/>
    <property type="match status" value="1"/>
</dbReference>
<keyword evidence="4" id="KW-0067">ATP-binding</keyword>
<evidence type="ECO:0000259" key="10">
    <source>
        <dbReference type="PROSITE" id="PS51379"/>
    </source>
</evidence>
<dbReference type="Gene3D" id="1.10.8.60">
    <property type="match status" value="1"/>
</dbReference>
<evidence type="ECO:0000256" key="4">
    <source>
        <dbReference type="ARBA" id="ARBA00022840"/>
    </source>
</evidence>
<dbReference type="PANTHER" id="PTHR30224:SF4">
    <property type="entry name" value="ELECTRON TRANSPORT PROTEIN YCCM-RELATED"/>
    <property type="match status" value="1"/>
</dbReference>
<keyword evidence="7" id="KW-1133">Transmembrane helix</keyword>
<dbReference type="SUPFAM" id="SSF51206">
    <property type="entry name" value="cAMP-binding domain-like"/>
    <property type="match status" value="1"/>
</dbReference>
<feature type="compositionally biased region" description="Polar residues" evidence="6">
    <location>
        <begin position="1"/>
        <end position="11"/>
    </location>
</feature>
<dbReference type="InterPro" id="IPR002078">
    <property type="entry name" value="Sigma_54_int"/>
</dbReference>
<feature type="transmembrane region" description="Helical" evidence="7">
    <location>
        <begin position="778"/>
        <end position="801"/>
    </location>
</feature>
<keyword evidence="2" id="KW-1003">Cell membrane</keyword>
<dbReference type="Gene3D" id="2.60.120.10">
    <property type="entry name" value="Jelly Rolls"/>
    <property type="match status" value="1"/>
</dbReference>
<feature type="transmembrane region" description="Helical" evidence="7">
    <location>
        <begin position="506"/>
        <end position="525"/>
    </location>
</feature>
<feature type="transmembrane region" description="Helical" evidence="7">
    <location>
        <begin position="739"/>
        <end position="758"/>
    </location>
</feature>
<dbReference type="RefSeq" id="WP_183351307.1">
    <property type="nucleotide sequence ID" value="NZ_JACHEO010000012.1"/>
</dbReference>
<dbReference type="AlphaFoldDB" id="A0A840US85"/>
<dbReference type="PANTHER" id="PTHR30224">
    <property type="entry name" value="ELECTRON TRANSPORT PROTEIN"/>
    <property type="match status" value="1"/>
</dbReference>
<dbReference type="CDD" id="cd00038">
    <property type="entry name" value="CAP_ED"/>
    <property type="match status" value="1"/>
</dbReference>
<keyword evidence="3" id="KW-0547">Nucleotide-binding</keyword>
<dbReference type="SUPFAM" id="SSF54862">
    <property type="entry name" value="4Fe-4S ferredoxins"/>
    <property type="match status" value="1"/>
</dbReference>
<dbReference type="EMBL" id="JACHEO010000012">
    <property type="protein sequence ID" value="MBB5348505.1"/>
    <property type="molecule type" value="Genomic_DNA"/>
</dbReference>
<protein>
    <submittedName>
        <fullName evidence="11">Transcriptional regulator with AAA-type ATPase domain/ferredoxin</fullName>
    </submittedName>
</protein>
<feature type="transmembrane region" description="Helical" evidence="7">
    <location>
        <begin position="905"/>
        <end position="924"/>
    </location>
</feature>
<evidence type="ECO:0000259" key="8">
    <source>
        <dbReference type="PROSITE" id="PS50042"/>
    </source>
</evidence>
<evidence type="ECO:0000256" key="7">
    <source>
        <dbReference type="SAM" id="Phobius"/>
    </source>
</evidence>
<evidence type="ECO:0000256" key="1">
    <source>
        <dbReference type="ARBA" id="ARBA00004236"/>
    </source>
</evidence>
<dbReference type="GO" id="GO:0005524">
    <property type="term" value="F:ATP binding"/>
    <property type="evidence" value="ECO:0007669"/>
    <property type="project" value="InterPro"/>
</dbReference>
<dbReference type="SMART" id="SM00100">
    <property type="entry name" value="cNMP"/>
    <property type="match status" value="1"/>
</dbReference>
<evidence type="ECO:0000256" key="6">
    <source>
        <dbReference type="SAM" id="MobiDB-lite"/>
    </source>
</evidence>
<dbReference type="Pfam" id="PF25601">
    <property type="entry name" value="AAA_lid_14"/>
    <property type="match status" value="1"/>
</dbReference>
<feature type="domain" description="Cyclic nucleotide-binding" evidence="8">
    <location>
        <begin position="61"/>
        <end position="181"/>
    </location>
</feature>
<dbReference type="SUPFAM" id="SSF52540">
    <property type="entry name" value="P-loop containing nucleoside triphosphate hydrolases"/>
    <property type="match status" value="1"/>
</dbReference>